<dbReference type="RefSeq" id="WP_344441622.1">
    <property type="nucleotide sequence ID" value="NZ_BAAALF010000036.1"/>
</dbReference>
<protein>
    <submittedName>
        <fullName evidence="2">Uncharacterized protein</fullName>
    </submittedName>
</protein>
<reference evidence="3" key="1">
    <citation type="journal article" date="2019" name="Int. J. Syst. Evol. Microbiol.">
        <title>The Global Catalogue of Microorganisms (GCM) 10K type strain sequencing project: providing services to taxonomists for standard genome sequencing and annotation.</title>
        <authorList>
            <consortium name="The Broad Institute Genomics Platform"/>
            <consortium name="The Broad Institute Genome Sequencing Center for Infectious Disease"/>
            <person name="Wu L."/>
            <person name="Ma J."/>
        </authorList>
    </citation>
    <scope>NUCLEOTIDE SEQUENCE [LARGE SCALE GENOMIC DNA]</scope>
    <source>
        <strain evidence="3">JCM 13004</strain>
    </source>
</reference>
<evidence type="ECO:0000313" key="3">
    <source>
        <dbReference type="Proteomes" id="UP001500037"/>
    </source>
</evidence>
<evidence type="ECO:0000256" key="1">
    <source>
        <dbReference type="SAM" id="MobiDB-lite"/>
    </source>
</evidence>
<keyword evidence="3" id="KW-1185">Reference proteome</keyword>
<feature type="region of interest" description="Disordered" evidence="1">
    <location>
        <begin position="18"/>
        <end position="73"/>
    </location>
</feature>
<accession>A0ABP4GR92</accession>
<feature type="compositionally biased region" description="Basic and acidic residues" evidence="1">
    <location>
        <begin position="56"/>
        <end position="73"/>
    </location>
</feature>
<name>A0ABP4GR92_9ACTN</name>
<gene>
    <name evidence="2" type="ORF">GCM10009665_26260</name>
</gene>
<organism evidence="2 3">
    <name type="scientific">Kitasatospora nipponensis</name>
    <dbReference type="NCBI Taxonomy" id="258049"/>
    <lineage>
        <taxon>Bacteria</taxon>
        <taxon>Bacillati</taxon>
        <taxon>Actinomycetota</taxon>
        <taxon>Actinomycetes</taxon>
        <taxon>Kitasatosporales</taxon>
        <taxon>Streptomycetaceae</taxon>
        <taxon>Kitasatospora</taxon>
    </lineage>
</organism>
<dbReference type="Proteomes" id="UP001500037">
    <property type="component" value="Unassembled WGS sequence"/>
</dbReference>
<proteinExistence type="predicted"/>
<dbReference type="EMBL" id="BAAALF010000036">
    <property type="protein sequence ID" value="GAA1234827.1"/>
    <property type="molecule type" value="Genomic_DNA"/>
</dbReference>
<evidence type="ECO:0000313" key="2">
    <source>
        <dbReference type="EMBL" id="GAA1234827.1"/>
    </source>
</evidence>
<comment type="caution">
    <text evidence="2">The sequence shown here is derived from an EMBL/GenBank/DDBJ whole genome shotgun (WGS) entry which is preliminary data.</text>
</comment>
<sequence>MAAADGVAQEYLRAGPMTVAPTFDGGPSPHAMTPQEAGRVNAPGFADVESARLSGGRREARSRWRDGRPGRHR</sequence>